<name>A0ABV9M9B1_9ENTE</name>
<dbReference type="Gene3D" id="3.30.420.10">
    <property type="entry name" value="Ribonuclease H-like superfamily/Ribonuclease H"/>
    <property type="match status" value="1"/>
</dbReference>
<dbReference type="RefSeq" id="WP_243389405.1">
    <property type="nucleotide sequence ID" value="NZ_JBHSGT010000074.1"/>
</dbReference>
<dbReference type="SUPFAM" id="SSF53098">
    <property type="entry name" value="Ribonuclease H-like"/>
    <property type="match status" value="1"/>
</dbReference>
<dbReference type="PANTHER" id="PTHR46889:SF5">
    <property type="entry name" value="INTEGRASE PROTEIN"/>
    <property type="match status" value="1"/>
</dbReference>
<dbReference type="PANTHER" id="PTHR46889">
    <property type="entry name" value="TRANSPOSASE INSF FOR INSERTION SEQUENCE IS3B-RELATED"/>
    <property type="match status" value="1"/>
</dbReference>
<reference evidence="4" key="1">
    <citation type="journal article" date="2019" name="Int. J. Syst. Evol. Microbiol.">
        <title>The Global Catalogue of Microorganisms (GCM) 10K type strain sequencing project: providing services to taxonomists for standard genome sequencing and annotation.</title>
        <authorList>
            <consortium name="The Broad Institute Genomics Platform"/>
            <consortium name="The Broad Institute Genome Sequencing Center for Infectious Disease"/>
            <person name="Wu L."/>
            <person name="Ma J."/>
        </authorList>
    </citation>
    <scope>NUCLEOTIDE SEQUENCE [LARGE SCALE GENOMIC DNA]</scope>
    <source>
        <strain evidence="4">CGMCC 1.19061</strain>
    </source>
</reference>
<accession>A0ABV9M9B1</accession>
<dbReference type="InterPro" id="IPR048020">
    <property type="entry name" value="Transpos_IS3"/>
</dbReference>
<feature type="compositionally biased region" description="Basic residues" evidence="1">
    <location>
        <begin position="1"/>
        <end position="13"/>
    </location>
</feature>
<dbReference type="EMBL" id="JBHSGT010000074">
    <property type="protein sequence ID" value="MFC4711213.1"/>
    <property type="molecule type" value="Genomic_DNA"/>
</dbReference>
<organism evidence="3 4">
    <name type="scientific">Enterococcus eurekensis</name>
    <dbReference type="NCBI Taxonomy" id="1159753"/>
    <lineage>
        <taxon>Bacteria</taxon>
        <taxon>Bacillati</taxon>
        <taxon>Bacillota</taxon>
        <taxon>Bacilli</taxon>
        <taxon>Lactobacillales</taxon>
        <taxon>Enterococcaceae</taxon>
        <taxon>Enterococcus</taxon>
    </lineage>
</organism>
<dbReference type="InterPro" id="IPR001584">
    <property type="entry name" value="Integrase_cat-core"/>
</dbReference>
<feature type="region of interest" description="Disordered" evidence="1">
    <location>
        <begin position="1"/>
        <end position="40"/>
    </location>
</feature>
<dbReference type="Proteomes" id="UP001596026">
    <property type="component" value="Unassembled WGS sequence"/>
</dbReference>
<protein>
    <submittedName>
        <fullName evidence="3">IS3 family transposase</fullName>
    </submittedName>
</protein>
<evidence type="ECO:0000313" key="4">
    <source>
        <dbReference type="Proteomes" id="UP001596026"/>
    </source>
</evidence>
<dbReference type="InterPro" id="IPR050900">
    <property type="entry name" value="Transposase_IS3/IS150/IS904"/>
</dbReference>
<dbReference type="InterPro" id="IPR009057">
    <property type="entry name" value="Homeodomain-like_sf"/>
</dbReference>
<keyword evidence="4" id="KW-1185">Reference proteome</keyword>
<feature type="region of interest" description="Disordered" evidence="1">
    <location>
        <begin position="80"/>
        <end position="101"/>
    </location>
</feature>
<dbReference type="NCBIfam" id="NF033516">
    <property type="entry name" value="transpos_IS3"/>
    <property type="match status" value="1"/>
</dbReference>
<proteinExistence type="predicted"/>
<comment type="caution">
    <text evidence="3">The sequence shown here is derived from an EMBL/GenBank/DDBJ whole genome shotgun (WGS) entry which is preliminary data.</text>
</comment>
<sequence length="382" mass="44528">MRKRATKKRKSFSRSRGSLIIKKKSTSDLGGPRGRMIPASDRRQAVALIQEANRNGARLSKACEELNLSVRTYERWTAEGQVKEDQRPLAERPTPKNKLTKEERAEILRVVSKKEFMNLPPSQIVPKLADQAIYIASESSIYRVLREEKMQNHRGRSQAPQKRLAPSHLASRPNEVWTWDITWLKGPVKGLFYRLYLIIDLFSRKMVGWEIWETEEARYAEQLIQQTVIKEQIQGQPLVLHSDNGSPMKAATFQVLLEKLGIQSSYSRPRVSNDNPYSEAVFRTLKYRPEYPDHGFKTLDDAREWTRTFVDWYNHAHLHSGIQFVSPAECHEGRHIAILEKRKQVYECAKKRHPERWSKGIRNWSPHQSVALNPLKEREKQN</sequence>
<evidence type="ECO:0000256" key="1">
    <source>
        <dbReference type="SAM" id="MobiDB-lite"/>
    </source>
</evidence>
<dbReference type="InterPro" id="IPR036397">
    <property type="entry name" value="RNaseH_sf"/>
</dbReference>
<dbReference type="Pfam" id="PF00665">
    <property type="entry name" value="rve"/>
    <property type="match status" value="1"/>
</dbReference>
<dbReference type="PROSITE" id="PS50994">
    <property type="entry name" value="INTEGRASE"/>
    <property type="match status" value="1"/>
</dbReference>
<dbReference type="InterPro" id="IPR012337">
    <property type="entry name" value="RNaseH-like_sf"/>
</dbReference>
<feature type="domain" description="Integrase catalytic" evidence="2">
    <location>
        <begin position="169"/>
        <end position="335"/>
    </location>
</feature>
<gene>
    <name evidence="3" type="ORF">ACFO3L_11445</name>
</gene>
<evidence type="ECO:0000313" key="3">
    <source>
        <dbReference type="EMBL" id="MFC4711213.1"/>
    </source>
</evidence>
<evidence type="ECO:0000259" key="2">
    <source>
        <dbReference type="PROSITE" id="PS50994"/>
    </source>
</evidence>
<dbReference type="SUPFAM" id="SSF46689">
    <property type="entry name" value="Homeodomain-like"/>
    <property type="match status" value="1"/>
</dbReference>